<dbReference type="InterPro" id="IPR011050">
    <property type="entry name" value="Pectin_lyase_fold/virulence"/>
</dbReference>
<comment type="caution">
    <text evidence="1">The sequence shown here is derived from an EMBL/GenBank/DDBJ whole genome shotgun (WGS) entry which is preliminary data.</text>
</comment>
<proteinExistence type="predicted"/>
<dbReference type="RefSeq" id="WP_189569192.1">
    <property type="nucleotide sequence ID" value="NZ_BMXI01000005.1"/>
</dbReference>
<gene>
    <name evidence="1" type="ORF">GCM10007100_15190</name>
</gene>
<keyword evidence="2" id="KW-1185">Reference proteome</keyword>
<dbReference type="AlphaFoldDB" id="A0A918TIX3"/>
<protein>
    <submittedName>
        <fullName evidence="1">Uncharacterized protein</fullName>
    </submittedName>
</protein>
<accession>A0A918TIX3</accession>
<evidence type="ECO:0000313" key="1">
    <source>
        <dbReference type="EMBL" id="GHC50098.1"/>
    </source>
</evidence>
<organism evidence="1 2">
    <name type="scientific">Roseibacillus persicicus</name>
    <dbReference type="NCBI Taxonomy" id="454148"/>
    <lineage>
        <taxon>Bacteria</taxon>
        <taxon>Pseudomonadati</taxon>
        <taxon>Verrucomicrobiota</taxon>
        <taxon>Verrucomicrobiia</taxon>
        <taxon>Verrucomicrobiales</taxon>
        <taxon>Verrucomicrobiaceae</taxon>
        <taxon>Roseibacillus</taxon>
    </lineage>
</organism>
<name>A0A918TIX3_9BACT</name>
<dbReference type="EMBL" id="BMXI01000005">
    <property type="protein sequence ID" value="GHC50098.1"/>
    <property type="molecule type" value="Genomic_DNA"/>
</dbReference>
<sequence>MKIKQTAGYSLPALVALGLTSSVSGQLYWDPLGNNHWDLISENWDNNAATDNFVVWDNTGSQEAIFESNGLAEIADGGVTVGDLSTTVSLTLQSFTDNLGLITIKPGGATWNTGGLDIHFINNQLNDTPLSISSGDTLTVSGGGTFDTGEKPNGAIWTAAGAILDFTEATFIRGNPGSVGQFDTVRLPGGSSYIHERNSGQTYSNNWELGAGVVRFSNRWNRQHEHDGLVSGEGTLQVDAMGGQYVRLKNAANSFSGGVIIDSTANRSELLVIGDEGVLGAVPESFDPDNIILRGGGELKLNGVTVNPNRGITLDEGGMIVNSGAPNTYGGTITGTGGLQIGRAQGGDANALILTSDTNDYTGGTQVFRGRLALGIDEALPDNTVLTVGGAGSSLFILNGFTQTLTGLEAAASNTRQIINYNGVGSPDPATLEAGTVILDITDEAEVDEEYFFGSAFGVDETTDAGKLNIVKNGEGAIGLGNVRVAGTVDVNSGTLRIGNSVGFSSVGALTNNASLVIDEELNAESLAMNSGSDTRFNWELSDWTGIPGTGFSRLTVAGTLNLASGSPLTIAVEENELANFAEENVSFVVATTSDLTADAADITVDASGFTSGNGTWAARIEGNDIYLDYTAGTASDAYSAWASGFAGLTGGFDDDDDNDGVANGLEFYFFNSDPTAPESLPSPLTVVSSTGGGNLVFSHDRPVDSSGLSAAYEWSTTLDGDWTASGSDNGGTTVTITPGTPAAAAAGYENVVVTVSSTPATLDKVFVRLAVNQP</sequence>
<dbReference type="Proteomes" id="UP000644507">
    <property type="component" value="Unassembled WGS sequence"/>
</dbReference>
<evidence type="ECO:0000313" key="2">
    <source>
        <dbReference type="Proteomes" id="UP000644507"/>
    </source>
</evidence>
<reference evidence="1" key="2">
    <citation type="submission" date="2020-09" db="EMBL/GenBank/DDBJ databases">
        <authorList>
            <person name="Sun Q."/>
            <person name="Kim S."/>
        </authorList>
    </citation>
    <scope>NUCLEOTIDE SEQUENCE</scope>
    <source>
        <strain evidence="1">KCTC 12988</strain>
    </source>
</reference>
<reference evidence="1" key="1">
    <citation type="journal article" date="2014" name="Int. J. Syst. Evol. Microbiol.">
        <title>Complete genome sequence of Corynebacterium casei LMG S-19264T (=DSM 44701T), isolated from a smear-ripened cheese.</title>
        <authorList>
            <consortium name="US DOE Joint Genome Institute (JGI-PGF)"/>
            <person name="Walter F."/>
            <person name="Albersmeier A."/>
            <person name="Kalinowski J."/>
            <person name="Ruckert C."/>
        </authorList>
    </citation>
    <scope>NUCLEOTIDE SEQUENCE</scope>
    <source>
        <strain evidence="1">KCTC 12988</strain>
    </source>
</reference>
<dbReference type="SUPFAM" id="SSF51126">
    <property type="entry name" value="Pectin lyase-like"/>
    <property type="match status" value="1"/>
</dbReference>